<dbReference type="SUPFAM" id="SSF51206">
    <property type="entry name" value="cAMP-binding domain-like"/>
    <property type="match status" value="1"/>
</dbReference>
<evidence type="ECO:0000259" key="1">
    <source>
        <dbReference type="PROSITE" id="PS50042"/>
    </source>
</evidence>
<dbReference type="InterPro" id="IPR014710">
    <property type="entry name" value="RmlC-like_jellyroll"/>
</dbReference>
<dbReference type="RefSeq" id="WP_070742413.1">
    <property type="nucleotide sequence ID" value="NZ_MDZA01000099.1"/>
</dbReference>
<keyword evidence="3" id="KW-1185">Reference proteome</keyword>
<reference evidence="2 3" key="1">
    <citation type="submission" date="2016-08" db="EMBL/GenBank/DDBJ databases">
        <title>Hymenobacter coccineus sp. nov., Hymenobacter lapidarius sp. nov. and Hymenobacter glacialis sp. nov., isolated from Antarctic soil.</title>
        <authorList>
            <person name="Sedlacek I."/>
            <person name="Kralova S."/>
            <person name="Kyrova K."/>
            <person name="Maslanova I."/>
            <person name="Stankova E."/>
            <person name="Vrbovska V."/>
            <person name="Nemec M."/>
            <person name="Bartak M."/>
            <person name="Svec P."/>
            <person name="Busse H.-J."/>
            <person name="Pantucek R."/>
        </authorList>
    </citation>
    <scope>NUCLEOTIDE SEQUENCE [LARGE SCALE GENOMIC DNA]</scope>
    <source>
        <strain evidence="2 3">CCM 8649</strain>
    </source>
</reference>
<dbReference type="OrthoDB" id="680421at2"/>
<evidence type="ECO:0000313" key="2">
    <source>
        <dbReference type="EMBL" id="OGX90988.1"/>
    </source>
</evidence>
<dbReference type="CDD" id="cd00038">
    <property type="entry name" value="CAP_ED"/>
    <property type="match status" value="1"/>
</dbReference>
<dbReference type="InterPro" id="IPR000595">
    <property type="entry name" value="cNMP-bd_dom"/>
</dbReference>
<organism evidence="2 3">
    <name type="scientific">Hymenobacter coccineus</name>
    <dbReference type="NCBI Taxonomy" id="1908235"/>
    <lineage>
        <taxon>Bacteria</taxon>
        <taxon>Pseudomonadati</taxon>
        <taxon>Bacteroidota</taxon>
        <taxon>Cytophagia</taxon>
        <taxon>Cytophagales</taxon>
        <taxon>Hymenobacteraceae</taxon>
        <taxon>Hymenobacter</taxon>
    </lineage>
</organism>
<comment type="caution">
    <text evidence="2">The sequence shown here is derived from an EMBL/GenBank/DDBJ whole genome shotgun (WGS) entry which is preliminary data.</text>
</comment>
<dbReference type="EMBL" id="MDZA01000099">
    <property type="protein sequence ID" value="OGX90988.1"/>
    <property type="molecule type" value="Genomic_DNA"/>
</dbReference>
<evidence type="ECO:0000313" key="3">
    <source>
        <dbReference type="Proteomes" id="UP000177506"/>
    </source>
</evidence>
<dbReference type="InterPro" id="IPR018490">
    <property type="entry name" value="cNMP-bd_dom_sf"/>
</dbReference>
<feature type="domain" description="Cyclic nucleotide-binding" evidence="1">
    <location>
        <begin position="1"/>
        <end position="96"/>
    </location>
</feature>
<sequence>MNLFANVSLPTIDVKAKTVLLAEGKVAAHLYVVRQGCVRIWLHHRGKELTAQFFVEGEAVASLESFMTGEPSEFTLETVEQCTLEVLTKAEFDRLLAEHAGFREWFQQLTTRRLIGYVHHLLAYIRDTPQERYQRLVKNRPQLLQRVPQHYIASYLGITGVSLSRIRNRK</sequence>
<gene>
    <name evidence="2" type="ORF">BEN49_05770</name>
</gene>
<dbReference type="Gene3D" id="2.60.120.10">
    <property type="entry name" value="Jelly Rolls"/>
    <property type="match status" value="1"/>
</dbReference>
<protein>
    <recommendedName>
        <fullName evidence="1">Cyclic nucleotide-binding domain-containing protein</fullName>
    </recommendedName>
</protein>
<dbReference type="PROSITE" id="PS50042">
    <property type="entry name" value="CNMP_BINDING_3"/>
    <property type="match status" value="1"/>
</dbReference>
<dbReference type="Pfam" id="PF00027">
    <property type="entry name" value="cNMP_binding"/>
    <property type="match status" value="1"/>
</dbReference>
<accession>A0A1G1TJD7</accession>
<name>A0A1G1TJD7_9BACT</name>
<dbReference type="Proteomes" id="UP000177506">
    <property type="component" value="Unassembled WGS sequence"/>
</dbReference>
<proteinExistence type="predicted"/>
<dbReference type="AlphaFoldDB" id="A0A1G1TJD7"/>